<dbReference type="InterPro" id="IPR053832">
    <property type="entry name" value="DUF6924"/>
</dbReference>
<keyword evidence="3" id="KW-1185">Reference proteome</keyword>
<sequence>MSKPPYAPRETDPWVIRTDYTDNHAWQDAQTLISTPQTKYAFIPHVRFVSDEKYRDKSPSELLPLFPDNYPHRFCFVVDRRTLQDPEHPVLVVGFSPPIPKGKDLATIMKTPRPAIRDFPPNEIKTYRVIPSELYAIENNLSIGNMDFDEFANAVDMDSVFRGFAE</sequence>
<protein>
    <recommendedName>
        <fullName evidence="1">DUF6924 domain-containing protein</fullName>
    </recommendedName>
</protein>
<dbReference type="KEGG" id="aagg:ETAA8_05750"/>
<dbReference type="RefSeq" id="WP_391484803.1">
    <property type="nucleotide sequence ID" value="NZ_CP036274.1"/>
</dbReference>
<evidence type="ECO:0000259" key="1">
    <source>
        <dbReference type="Pfam" id="PF21962"/>
    </source>
</evidence>
<dbReference type="AlphaFoldDB" id="A0A517Y5M6"/>
<name>A0A517Y5M6_9BACT</name>
<proteinExistence type="predicted"/>
<gene>
    <name evidence="2" type="ORF">ETAA8_05750</name>
</gene>
<dbReference type="Proteomes" id="UP000315017">
    <property type="component" value="Chromosome"/>
</dbReference>
<dbReference type="Pfam" id="PF21962">
    <property type="entry name" value="DUF6924"/>
    <property type="match status" value="1"/>
</dbReference>
<organism evidence="2 3">
    <name type="scientific">Anatilimnocola aggregata</name>
    <dbReference type="NCBI Taxonomy" id="2528021"/>
    <lineage>
        <taxon>Bacteria</taxon>
        <taxon>Pseudomonadati</taxon>
        <taxon>Planctomycetota</taxon>
        <taxon>Planctomycetia</taxon>
        <taxon>Pirellulales</taxon>
        <taxon>Pirellulaceae</taxon>
        <taxon>Anatilimnocola</taxon>
    </lineage>
</organism>
<feature type="domain" description="DUF6924" evidence="1">
    <location>
        <begin position="13"/>
        <end position="164"/>
    </location>
</feature>
<dbReference type="EMBL" id="CP036274">
    <property type="protein sequence ID" value="QDU25506.1"/>
    <property type="molecule type" value="Genomic_DNA"/>
</dbReference>
<accession>A0A517Y5M6</accession>
<evidence type="ECO:0000313" key="3">
    <source>
        <dbReference type="Proteomes" id="UP000315017"/>
    </source>
</evidence>
<evidence type="ECO:0000313" key="2">
    <source>
        <dbReference type="EMBL" id="QDU25506.1"/>
    </source>
</evidence>
<reference evidence="2 3" key="1">
    <citation type="submission" date="2019-02" db="EMBL/GenBank/DDBJ databases">
        <title>Deep-cultivation of Planctomycetes and their phenomic and genomic characterization uncovers novel biology.</title>
        <authorList>
            <person name="Wiegand S."/>
            <person name="Jogler M."/>
            <person name="Boedeker C."/>
            <person name="Pinto D."/>
            <person name="Vollmers J."/>
            <person name="Rivas-Marin E."/>
            <person name="Kohn T."/>
            <person name="Peeters S.H."/>
            <person name="Heuer A."/>
            <person name="Rast P."/>
            <person name="Oberbeckmann S."/>
            <person name="Bunk B."/>
            <person name="Jeske O."/>
            <person name="Meyerdierks A."/>
            <person name="Storesund J.E."/>
            <person name="Kallscheuer N."/>
            <person name="Luecker S."/>
            <person name="Lage O.M."/>
            <person name="Pohl T."/>
            <person name="Merkel B.J."/>
            <person name="Hornburger P."/>
            <person name="Mueller R.-W."/>
            <person name="Bruemmer F."/>
            <person name="Labrenz M."/>
            <person name="Spormann A.M."/>
            <person name="Op den Camp H."/>
            <person name="Overmann J."/>
            <person name="Amann R."/>
            <person name="Jetten M.S.M."/>
            <person name="Mascher T."/>
            <person name="Medema M.H."/>
            <person name="Devos D.P."/>
            <person name="Kaster A.-K."/>
            <person name="Ovreas L."/>
            <person name="Rohde M."/>
            <person name="Galperin M.Y."/>
            <person name="Jogler C."/>
        </authorList>
    </citation>
    <scope>NUCLEOTIDE SEQUENCE [LARGE SCALE GENOMIC DNA]</scope>
    <source>
        <strain evidence="2 3">ETA_A8</strain>
    </source>
</reference>